<dbReference type="Proteomes" id="UP000254051">
    <property type="component" value="Unassembled WGS sequence"/>
</dbReference>
<evidence type="ECO:0000313" key="22">
    <source>
        <dbReference type="EMBL" id="SUQ12688.1"/>
    </source>
</evidence>
<feature type="binding site" evidence="18">
    <location>
        <position position="59"/>
    </location>
    <ligand>
        <name>K(+)</name>
        <dbReference type="ChEBI" id="CHEBI:29103"/>
    </ligand>
</feature>
<keyword evidence="5 18" id="KW-0479">Metal-binding</keyword>
<comment type="function">
    <text evidence="14 19">Bifunctional enzyme that catalyzes the epimerization of the S- and R-forms of NAD(P)HX and the dehydration of the S-form of NAD(P)HX at the expense of ADP, which is converted to AMP. This allows the repair of both epimers of NAD(P)HX, a damaged form of NAD(P)H that is a result of enzymatic or heat-dependent hydration.</text>
</comment>
<dbReference type="GO" id="GO:0046872">
    <property type="term" value="F:metal ion binding"/>
    <property type="evidence" value="ECO:0007669"/>
    <property type="project" value="UniProtKB-UniRule"/>
</dbReference>
<feature type="binding site" evidence="17">
    <location>
        <position position="435"/>
    </location>
    <ligand>
        <name>AMP</name>
        <dbReference type="ChEBI" id="CHEBI:456215"/>
    </ligand>
</feature>
<dbReference type="PROSITE" id="PS01050">
    <property type="entry name" value="YJEF_C_2"/>
    <property type="match status" value="1"/>
</dbReference>
<evidence type="ECO:0000256" key="2">
    <source>
        <dbReference type="ARBA" id="ARBA00000909"/>
    </source>
</evidence>
<dbReference type="PROSITE" id="PS51383">
    <property type="entry name" value="YJEF_C_3"/>
    <property type="match status" value="1"/>
</dbReference>
<dbReference type="GO" id="GO:0052856">
    <property type="term" value="F:NAD(P)HX epimerase activity"/>
    <property type="evidence" value="ECO:0007669"/>
    <property type="project" value="UniProtKB-UniRule"/>
</dbReference>
<sequence length="501" mass="54497">MRYLPTGEWMQKADEYTIKEIGIPSMVLMERAALGTVDVMEKERINLSRTLVVCGSGNNGGDGFAIARLLKEKGYEVTAAFIGREASMSPDCRHQLKIAEKCGVSIVTSINKQEYTSVVDAVFGVGLNRDITGAYQETIEKMNSLPGQKIAVDIPSGICSATGKVLGVSFSADLTVTFGCEKLGCILYPGHMYAGKRITIDIGISRKPFRKEPSVCYTFDKQDLPELIPARKPNSHKGTYGKVLMITGSKGMSGAAYLSAKAAYITGAGLIQIYTAEENRVILQQLLPEAIICTYTEYDEETLHKLLEWADVVCIGCGLGRSNIAESLVVEVLRTVKFPCVIDADGLNILSTHLELLGGRERPFILTPHMKEMSELLDCTIPELVEKRFEKAREFTDRYGVVCTMKDARTLVAKWDRQIFVNTAGNSSMAKAGSGDVLAGVIAGLLSQGLMPYEAAVCGVYLHACGGDEAREVKGSYSTLAEDLITGVGTCLKKTEENMVR</sequence>
<dbReference type="SUPFAM" id="SSF64153">
    <property type="entry name" value="YjeF N-terminal domain-like"/>
    <property type="match status" value="1"/>
</dbReference>
<dbReference type="EC" id="5.1.99.6" evidence="19"/>
<keyword evidence="13" id="KW-0511">Multifunctional enzyme</keyword>
<comment type="cofactor">
    <cofactor evidence="17">
        <name>Mg(2+)</name>
        <dbReference type="ChEBI" id="CHEBI:18420"/>
    </cofactor>
</comment>
<feature type="binding site" evidence="17">
    <location>
        <position position="255"/>
    </location>
    <ligand>
        <name>(6S)-NADPHX</name>
        <dbReference type="ChEBI" id="CHEBI:64076"/>
    </ligand>
</feature>
<dbReference type="InterPro" id="IPR036652">
    <property type="entry name" value="YjeF_N_dom_sf"/>
</dbReference>
<comment type="catalytic activity">
    <reaction evidence="2 18 19">
        <text>(6R)-NADPHX = (6S)-NADPHX</text>
        <dbReference type="Rhea" id="RHEA:32227"/>
        <dbReference type="ChEBI" id="CHEBI:64076"/>
        <dbReference type="ChEBI" id="CHEBI:64077"/>
        <dbReference type="EC" id="5.1.99.6"/>
    </reaction>
</comment>
<dbReference type="HAMAP" id="MF_01966">
    <property type="entry name" value="NADHX_epimerase"/>
    <property type="match status" value="1"/>
</dbReference>
<evidence type="ECO:0000313" key="23">
    <source>
        <dbReference type="Proteomes" id="UP000254051"/>
    </source>
</evidence>
<gene>
    <name evidence="18" type="primary">nnrE</name>
    <name evidence="17" type="synonym">nnrD</name>
    <name evidence="22" type="ORF">SAMN05216529_101585</name>
</gene>
<feature type="domain" description="YjeF C-terminal" evidence="20">
    <location>
        <begin position="220"/>
        <end position="495"/>
    </location>
</feature>
<dbReference type="EMBL" id="UHJJ01000001">
    <property type="protein sequence ID" value="SUQ12688.1"/>
    <property type="molecule type" value="Genomic_DNA"/>
</dbReference>
<name>A0A316A617_9FIRM</name>
<evidence type="ECO:0000256" key="15">
    <source>
        <dbReference type="ARBA" id="ARBA00048238"/>
    </source>
</evidence>
<evidence type="ECO:0000256" key="6">
    <source>
        <dbReference type="ARBA" id="ARBA00022741"/>
    </source>
</evidence>
<keyword evidence="23" id="KW-1185">Reference proteome</keyword>
<organism evidence="22 23">
    <name type="scientific">Faecalicatena contorta</name>
    <dbReference type="NCBI Taxonomy" id="39482"/>
    <lineage>
        <taxon>Bacteria</taxon>
        <taxon>Bacillati</taxon>
        <taxon>Bacillota</taxon>
        <taxon>Clostridia</taxon>
        <taxon>Lachnospirales</taxon>
        <taxon>Lachnospiraceae</taxon>
        <taxon>Faecalicatena</taxon>
    </lineage>
</organism>
<accession>A0A316A617</accession>
<feature type="binding site" evidence="17">
    <location>
        <position position="318"/>
    </location>
    <ligand>
        <name>(6S)-NADPHX</name>
        <dbReference type="ChEBI" id="CHEBI:64076"/>
    </ligand>
</feature>
<dbReference type="PROSITE" id="PS51385">
    <property type="entry name" value="YJEF_N"/>
    <property type="match status" value="1"/>
</dbReference>
<feature type="binding site" evidence="17">
    <location>
        <position position="369"/>
    </location>
    <ligand>
        <name>(6S)-NADPHX</name>
        <dbReference type="ChEBI" id="CHEBI:64076"/>
    </ligand>
</feature>
<evidence type="ECO:0000256" key="4">
    <source>
        <dbReference type="ARBA" id="ARBA00009524"/>
    </source>
</evidence>
<evidence type="ECO:0000256" key="8">
    <source>
        <dbReference type="ARBA" id="ARBA00022857"/>
    </source>
</evidence>
<keyword evidence="6 17" id="KW-0547">Nucleotide-binding</keyword>
<comment type="subunit">
    <text evidence="17">Homotetramer.</text>
</comment>
<evidence type="ECO:0000256" key="11">
    <source>
        <dbReference type="ARBA" id="ARBA00023235"/>
    </source>
</evidence>
<dbReference type="InterPro" id="IPR004443">
    <property type="entry name" value="YjeF_N_dom"/>
</dbReference>
<dbReference type="InterPro" id="IPR017953">
    <property type="entry name" value="Carbohydrate_kinase_pred_CS"/>
</dbReference>
<feature type="binding site" evidence="18">
    <location>
        <begin position="124"/>
        <end position="130"/>
    </location>
    <ligand>
        <name>(6S)-NADPHX</name>
        <dbReference type="ChEBI" id="CHEBI:64076"/>
    </ligand>
</feature>
<evidence type="ECO:0000256" key="9">
    <source>
        <dbReference type="ARBA" id="ARBA00022958"/>
    </source>
</evidence>
<keyword evidence="7 17" id="KW-0067">ATP-binding</keyword>
<keyword evidence="12 17" id="KW-0456">Lyase</keyword>
<evidence type="ECO:0000256" key="16">
    <source>
        <dbReference type="ARBA" id="ARBA00049209"/>
    </source>
</evidence>
<evidence type="ECO:0000256" key="1">
    <source>
        <dbReference type="ARBA" id="ARBA00000013"/>
    </source>
</evidence>
<comment type="catalytic activity">
    <reaction evidence="1 18 19">
        <text>(6R)-NADHX = (6S)-NADHX</text>
        <dbReference type="Rhea" id="RHEA:32215"/>
        <dbReference type="ChEBI" id="CHEBI:64074"/>
        <dbReference type="ChEBI" id="CHEBI:64075"/>
        <dbReference type="EC" id="5.1.99.6"/>
    </reaction>
</comment>
<comment type="function">
    <text evidence="18">Catalyzes the epimerization of the S- and R-forms of NAD(P)HX, a damaged form of NAD(P)H that is a result of enzymatic or heat-dependent hydration. This is a prerequisite for the S-specific NAD(P)H-hydrate dehydratase to allow the repair of both epimers of NAD(P)HX.</text>
</comment>
<dbReference type="InterPro" id="IPR029056">
    <property type="entry name" value="Ribokinase-like"/>
</dbReference>
<dbReference type="RefSeq" id="WP_109708688.1">
    <property type="nucleotide sequence ID" value="NZ_QGDS01000001.1"/>
</dbReference>
<comment type="similarity">
    <text evidence="3 19">In the N-terminal section; belongs to the NnrE/AIBP family.</text>
</comment>
<evidence type="ECO:0000256" key="7">
    <source>
        <dbReference type="ARBA" id="ARBA00022840"/>
    </source>
</evidence>
<evidence type="ECO:0000256" key="5">
    <source>
        <dbReference type="ARBA" id="ARBA00022723"/>
    </source>
</evidence>
<evidence type="ECO:0000256" key="10">
    <source>
        <dbReference type="ARBA" id="ARBA00023027"/>
    </source>
</evidence>
<dbReference type="SUPFAM" id="SSF53613">
    <property type="entry name" value="Ribokinase-like"/>
    <property type="match status" value="1"/>
</dbReference>
<dbReference type="Pfam" id="PF03853">
    <property type="entry name" value="YjeF_N"/>
    <property type="match status" value="1"/>
</dbReference>
<dbReference type="HAMAP" id="MF_01965">
    <property type="entry name" value="NADHX_dehydratase"/>
    <property type="match status" value="1"/>
</dbReference>
<comment type="similarity">
    <text evidence="4 19">In the C-terminal section; belongs to the NnrD/CARKD family.</text>
</comment>
<dbReference type="NCBIfam" id="TIGR00196">
    <property type="entry name" value="yjeF_cterm"/>
    <property type="match status" value="1"/>
</dbReference>
<dbReference type="NCBIfam" id="TIGR00197">
    <property type="entry name" value="yjeF_nterm"/>
    <property type="match status" value="1"/>
</dbReference>
<dbReference type="InterPro" id="IPR030677">
    <property type="entry name" value="Nnr"/>
</dbReference>
<evidence type="ECO:0000259" key="21">
    <source>
        <dbReference type="PROSITE" id="PS51385"/>
    </source>
</evidence>
<evidence type="ECO:0000256" key="19">
    <source>
        <dbReference type="PIRNR" id="PIRNR017184"/>
    </source>
</evidence>
<feature type="binding site" evidence="17">
    <location>
        <begin position="406"/>
        <end position="410"/>
    </location>
    <ligand>
        <name>AMP</name>
        <dbReference type="ChEBI" id="CHEBI:456215"/>
    </ligand>
</feature>
<evidence type="ECO:0000256" key="14">
    <source>
        <dbReference type="ARBA" id="ARBA00025153"/>
    </source>
</evidence>
<keyword evidence="8 17" id="KW-0521">NADP</keyword>
<keyword evidence="10 17" id="KW-0520">NAD</keyword>
<dbReference type="Gene3D" id="3.40.1190.20">
    <property type="match status" value="1"/>
</dbReference>
<dbReference type="Pfam" id="PF01256">
    <property type="entry name" value="Carb_kinase"/>
    <property type="match status" value="1"/>
</dbReference>
<evidence type="ECO:0000256" key="13">
    <source>
        <dbReference type="ARBA" id="ARBA00023268"/>
    </source>
</evidence>
<feature type="domain" description="YjeF N-terminal" evidence="21">
    <location>
        <begin position="10"/>
        <end position="210"/>
    </location>
</feature>
<evidence type="ECO:0000256" key="17">
    <source>
        <dbReference type="HAMAP-Rule" id="MF_01965"/>
    </source>
</evidence>
<dbReference type="PANTHER" id="PTHR12592">
    <property type="entry name" value="ATP-DEPENDENT (S)-NAD(P)H-HYDRATE DEHYDRATASE FAMILY MEMBER"/>
    <property type="match status" value="1"/>
</dbReference>
<evidence type="ECO:0000256" key="18">
    <source>
        <dbReference type="HAMAP-Rule" id="MF_01966"/>
    </source>
</evidence>
<comment type="cofactor">
    <cofactor evidence="18 19">
        <name>K(+)</name>
        <dbReference type="ChEBI" id="CHEBI:29103"/>
    </cofactor>
    <text evidence="18 19">Binds 1 potassium ion per subunit.</text>
</comment>
<reference evidence="23" key="1">
    <citation type="submission" date="2017-07" db="EMBL/GenBank/DDBJ databases">
        <authorList>
            <person name="Varghese N."/>
            <person name="Submissions S."/>
        </authorList>
    </citation>
    <scope>NUCLEOTIDE SEQUENCE [LARGE SCALE GENOMIC DNA]</scope>
    <source>
        <strain evidence="23">NLAE-zl-C134</strain>
    </source>
</reference>
<feature type="binding site" evidence="18">
    <location>
        <position position="120"/>
    </location>
    <ligand>
        <name>K(+)</name>
        <dbReference type="ChEBI" id="CHEBI:29103"/>
    </ligand>
</feature>
<comment type="catalytic activity">
    <reaction evidence="15 17 19">
        <text>(6S)-NADHX + ADP = AMP + phosphate + NADH + H(+)</text>
        <dbReference type="Rhea" id="RHEA:32223"/>
        <dbReference type="ChEBI" id="CHEBI:15378"/>
        <dbReference type="ChEBI" id="CHEBI:43474"/>
        <dbReference type="ChEBI" id="CHEBI:57945"/>
        <dbReference type="ChEBI" id="CHEBI:64074"/>
        <dbReference type="ChEBI" id="CHEBI:456215"/>
        <dbReference type="ChEBI" id="CHEBI:456216"/>
        <dbReference type="EC" id="4.2.1.136"/>
    </reaction>
</comment>
<dbReference type="CDD" id="cd01171">
    <property type="entry name" value="YXKO-related"/>
    <property type="match status" value="1"/>
</dbReference>
<keyword evidence="9 18" id="KW-0630">Potassium</keyword>
<dbReference type="AlphaFoldDB" id="A0A316A617"/>
<keyword evidence="11 18" id="KW-0413">Isomerase</keyword>
<feature type="binding site" evidence="17">
    <location>
        <position position="436"/>
    </location>
    <ligand>
        <name>(6S)-NADPHX</name>
        <dbReference type="ChEBI" id="CHEBI:64076"/>
    </ligand>
</feature>
<comment type="function">
    <text evidence="17">Catalyzes the dehydration of the S-form of NAD(P)HX at the expense of ADP, which is converted to AMP. Together with NAD(P)HX epimerase, which catalyzes the epimerization of the S- and R-forms, the enzyme allows the repair of both epimers of NAD(P)HX, a damaged form of NAD(P)H that is a result of enzymatic or heat-dependent hydration.</text>
</comment>
<dbReference type="GO" id="GO:0052855">
    <property type="term" value="F:ADP-dependent NAD(P)H-hydrate dehydratase activity"/>
    <property type="evidence" value="ECO:0007669"/>
    <property type="project" value="UniProtKB-UniRule"/>
</dbReference>
<evidence type="ECO:0000259" key="20">
    <source>
        <dbReference type="PROSITE" id="PS51383"/>
    </source>
</evidence>
<comment type="catalytic activity">
    <reaction evidence="16 17 19">
        <text>(6S)-NADPHX + ADP = AMP + phosphate + NADPH + H(+)</text>
        <dbReference type="Rhea" id="RHEA:32235"/>
        <dbReference type="ChEBI" id="CHEBI:15378"/>
        <dbReference type="ChEBI" id="CHEBI:43474"/>
        <dbReference type="ChEBI" id="CHEBI:57783"/>
        <dbReference type="ChEBI" id="CHEBI:64076"/>
        <dbReference type="ChEBI" id="CHEBI:456215"/>
        <dbReference type="ChEBI" id="CHEBI:456216"/>
        <dbReference type="EC" id="4.2.1.136"/>
    </reaction>
</comment>
<dbReference type="GO" id="GO:0110051">
    <property type="term" value="P:metabolite repair"/>
    <property type="evidence" value="ECO:0007669"/>
    <property type="project" value="TreeGrafter"/>
</dbReference>
<dbReference type="GO" id="GO:0005524">
    <property type="term" value="F:ATP binding"/>
    <property type="evidence" value="ECO:0007669"/>
    <property type="project" value="UniProtKB-UniRule"/>
</dbReference>
<feature type="binding site" evidence="18">
    <location>
        <begin position="58"/>
        <end position="62"/>
    </location>
    <ligand>
        <name>(6S)-NADPHX</name>
        <dbReference type="ChEBI" id="CHEBI:64076"/>
    </ligand>
</feature>
<proteinExistence type="inferred from homology"/>
<feature type="binding site" evidence="18">
    <location>
        <position position="135"/>
    </location>
    <ligand>
        <name>(6S)-NADPHX</name>
        <dbReference type="ChEBI" id="CHEBI:64076"/>
    </ligand>
</feature>
<dbReference type="OrthoDB" id="9806925at2"/>
<dbReference type="PIRSF" id="PIRSF017184">
    <property type="entry name" value="Nnr"/>
    <property type="match status" value="1"/>
</dbReference>
<comment type="similarity">
    <text evidence="18">Belongs to the NnrE/AIBP family.</text>
</comment>
<dbReference type="GO" id="GO:0046496">
    <property type="term" value="P:nicotinamide nucleotide metabolic process"/>
    <property type="evidence" value="ECO:0007669"/>
    <property type="project" value="UniProtKB-UniRule"/>
</dbReference>
<dbReference type="PANTHER" id="PTHR12592:SF0">
    <property type="entry name" value="ATP-DEPENDENT (S)-NAD(P)H-HYDRATE DEHYDRATASE"/>
    <property type="match status" value="1"/>
</dbReference>
<protein>
    <recommendedName>
        <fullName evidence="19">Bifunctional NAD(P)H-hydrate repair enzyme</fullName>
    </recommendedName>
    <alternativeName>
        <fullName evidence="19">Nicotinamide nucleotide repair protein</fullName>
    </alternativeName>
    <domain>
        <recommendedName>
            <fullName evidence="19">ADP-dependent (S)-NAD(P)H-hydrate dehydratase</fullName>
            <ecNumber evidence="19">4.2.1.136</ecNumber>
        </recommendedName>
        <alternativeName>
            <fullName evidence="19">ADP-dependent NAD(P)HX dehydratase</fullName>
        </alternativeName>
    </domain>
    <domain>
        <recommendedName>
            <fullName evidence="19">NAD(P)H-hydrate epimerase</fullName>
            <ecNumber evidence="19">5.1.99.6</ecNumber>
        </recommendedName>
    </domain>
</protein>
<dbReference type="Gene3D" id="3.40.50.10260">
    <property type="entry name" value="YjeF N-terminal domain"/>
    <property type="match status" value="1"/>
</dbReference>
<dbReference type="InterPro" id="IPR000631">
    <property type="entry name" value="CARKD"/>
</dbReference>
<evidence type="ECO:0000256" key="12">
    <source>
        <dbReference type="ARBA" id="ARBA00023239"/>
    </source>
</evidence>
<feature type="binding site" evidence="18">
    <location>
        <position position="156"/>
    </location>
    <ligand>
        <name>K(+)</name>
        <dbReference type="ChEBI" id="CHEBI:29103"/>
    </ligand>
</feature>
<evidence type="ECO:0000256" key="3">
    <source>
        <dbReference type="ARBA" id="ARBA00006001"/>
    </source>
</evidence>
<comment type="similarity">
    <text evidence="17">Belongs to the NnrD/CARKD family.</text>
</comment>
<dbReference type="EC" id="4.2.1.136" evidence="19"/>
<feature type="binding site" evidence="18">
    <location>
        <position position="153"/>
    </location>
    <ligand>
        <name>(6S)-NADPHX</name>
        <dbReference type="ChEBI" id="CHEBI:64076"/>
    </ligand>
</feature>